<dbReference type="InterPro" id="IPR014729">
    <property type="entry name" value="Rossmann-like_a/b/a_fold"/>
</dbReference>
<feature type="transmembrane region" description="Helical" evidence="1">
    <location>
        <begin position="5"/>
        <end position="21"/>
    </location>
</feature>
<dbReference type="CDD" id="cd06259">
    <property type="entry name" value="YdcF-like"/>
    <property type="match status" value="1"/>
</dbReference>
<dbReference type="PANTHER" id="PTHR30336:SF4">
    <property type="entry name" value="ENVELOPE BIOGENESIS FACTOR ELYC"/>
    <property type="match status" value="1"/>
</dbReference>
<reference evidence="3 4" key="1">
    <citation type="submission" date="2018-06" db="EMBL/GenBank/DDBJ databases">
        <title>Genomic Encyclopedia of Type Strains, Phase IV (KMG-IV): sequencing the most valuable type-strain genomes for metagenomic binning, comparative biology and taxonomic classification.</title>
        <authorList>
            <person name="Goeker M."/>
        </authorList>
    </citation>
    <scope>NUCLEOTIDE SEQUENCE [LARGE SCALE GENOMIC DNA]</scope>
    <source>
        <strain evidence="3 4">DSM 26720</strain>
    </source>
</reference>
<organism evidence="3 4">
    <name type="scientific">Falsochrobactrum ovis</name>
    <dbReference type="NCBI Taxonomy" id="1293442"/>
    <lineage>
        <taxon>Bacteria</taxon>
        <taxon>Pseudomonadati</taxon>
        <taxon>Pseudomonadota</taxon>
        <taxon>Alphaproteobacteria</taxon>
        <taxon>Hyphomicrobiales</taxon>
        <taxon>Brucellaceae</taxon>
        <taxon>Falsochrobactrum</taxon>
    </lineage>
</organism>
<proteinExistence type="predicted"/>
<name>A0A364JZM7_9HYPH</name>
<dbReference type="GO" id="GO:0005886">
    <property type="term" value="C:plasma membrane"/>
    <property type="evidence" value="ECO:0007669"/>
    <property type="project" value="TreeGrafter"/>
</dbReference>
<dbReference type="GO" id="GO:0043164">
    <property type="term" value="P:Gram-negative-bacterium-type cell wall biogenesis"/>
    <property type="evidence" value="ECO:0007669"/>
    <property type="project" value="TreeGrafter"/>
</dbReference>
<dbReference type="PANTHER" id="PTHR30336">
    <property type="entry name" value="INNER MEMBRANE PROTEIN, PROBABLE PERMEASE"/>
    <property type="match status" value="1"/>
</dbReference>
<evidence type="ECO:0000313" key="3">
    <source>
        <dbReference type="EMBL" id="RAK33999.1"/>
    </source>
</evidence>
<dbReference type="OrthoDB" id="9809813at2"/>
<dbReference type="RefSeq" id="WP_111573858.1">
    <property type="nucleotide sequence ID" value="NZ_JBHEEY010000001.1"/>
</dbReference>
<feature type="domain" description="DUF218" evidence="2">
    <location>
        <begin position="69"/>
        <end position="234"/>
    </location>
</feature>
<comment type="caution">
    <text evidence="3">The sequence shown here is derived from an EMBL/GenBank/DDBJ whole genome shotgun (WGS) entry which is preliminary data.</text>
</comment>
<evidence type="ECO:0000259" key="2">
    <source>
        <dbReference type="Pfam" id="PF02698"/>
    </source>
</evidence>
<dbReference type="Gene3D" id="3.40.50.620">
    <property type="entry name" value="HUPs"/>
    <property type="match status" value="1"/>
</dbReference>
<dbReference type="GO" id="GO:0000270">
    <property type="term" value="P:peptidoglycan metabolic process"/>
    <property type="evidence" value="ECO:0007669"/>
    <property type="project" value="TreeGrafter"/>
</dbReference>
<gene>
    <name evidence="3" type="ORF">C7374_101327</name>
</gene>
<evidence type="ECO:0000313" key="4">
    <source>
        <dbReference type="Proteomes" id="UP000249453"/>
    </source>
</evidence>
<keyword evidence="4" id="KW-1185">Reference proteome</keyword>
<feature type="transmembrane region" description="Helical" evidence="1">
    <location>
        <begin position="27"/>
        <end position="48"/>
    </location>
</feature>
<dbReference type="InterPro" id="IPR051599">
    <property type="entry name" value="Cell_Envelope_Assoc"/>
</dbReference>
<dbReference type="InterPro" id="IPR003848">
    <property type="entry name" value="DUF218"/>
</dbReference>
<dbReference type="AlphaFoldDB" id="A0A364JZM7"/>
<sequence length="270" mass="29686">MTLNIIFAVFILGISLCWLRWSATGGLLIAFSVISYGSIASGLVPDYLMSRLQSPFASQLQSPLEDNTVFVVLGLGTQAITEENHQVVEPLAFSFGPIFAAAKYLRQCELKNLQCRLIASGGNNDDTGISEADSIADQLKKAGIDDASIITESRSHNSWQNAKFTSQILRELKPAKVVLLQSAPFLRRNLVYFNHFGLKPTPIAAAYLTTSHTNISSAGLNFLVFDVALHEQIGLWRYQIYNFLGWNEPAQPPLITADILFHFNKGAAHG</sequence>
<accession>A0A364JZM7</accession>
<protein>
    <submittedName>
        <fullName evidence="3">Uncharacterized SAM-binding protein YcdF (DUF218 family)</fullName>
    </submittedName>
</protein>
<evidence type="ECO:0000256" key="1">
    <source>
        <dbReference type="SAM" id="Phobius"/>
    </source>
</evidence>
<keyword evidence="1" id="KW-1133">Transmembrane helix</keyword>
<dbReference type="Pfam" id="PF02698">
    <property type="entry name" value="DUF218"/>
    <property type="match status" value="1"/>
</dbReference>
<keyword evidence="1" id="KW-0812">Transmembrane</keyword>
<dbReference type="EMBL" id="QLMK01000001">
    <property type="protein sequence ID" value="RAK33999.1"/>
    <property type="molecule type" value="Genomic_DNA"/>
</dbReference>
<dbReference type="Proteomes" id="UP000249453">
    <property type="component" value="Unassembled WGS sequence"/>
</dbReference>
<keyword evidence="1" id="KW-0472">Membrane</keyword>